<protein>
    <submittedName>
        <fullName evidence="1">Uncharacterized protein</fullName>
    </submittedName>
</protein>
<dbReference type="KEGG" id="eus:EUTSA_v10011165mg"/>
<gene>
    <name evidence="1" type="ORF">EUTSA_v10011165mg</name>
</gene>
<dbReference type="Gramene" id="ESQ45649">
    <property type="protein sequence ID" value="ESQ45649"/>
    <property type="gene ID" value="EUTSA_v10011165mg"/>
</dbReference>
<accession>V4LPE5</accession>
<organism evidence="1 2">
    <name type="scientific">Eutrema salsugineum</name>
    <name type="common">Saltwater cress</name>
    <name type="synonym">Sisymbrium salsugineum</name>
    <dbReference type="NCBI Taxonomy" id="72664"/>
    <lineage>
        <taxon>Eukaryota</taxon>
        <taxon>Viridiplantae</taxon>
        <taxon>Streptophyta</taxon>
        <taxon>Embryophyta</taxon>
        <taxon>Tracheophyta</taxon>
        <taxon>Spermatophyta</taxon>
        <taxon>Magnoliopsida</taxon>
        <taxon>eudicotyledons</taxon>
        <taxon>Gunneridae</taxon>
        <taxon>Pentapetalae</taxon>
        <taxon>rosids</taxon>
        <taxon>malvids</taxon>
        <taxon>Brassicales</taxon>
        <taxon>Brassicaceae</taxon>
        <taxon>Eutremeae</taxon>
        <taxon>Eutrema</taxon>
    </lineage>
</organism>
<sequence>MWYIVSVTPICGVENSFFLQQIQTKYFESPSKLQNRANDKSETAFTRECESAIILSLCLQTRDLQPHSERYHQKQKICKTHKIDKGIKQKIFTKH</sequence>
<keyword evidence="2" id="KW-1185">Reference proteome</keyword>
<dbReference type="AlphaFoldDB" id="V4LPE5"/>
<proteinExistence type="predicted"/>
<evidence type="ECO:0000313" key="1">
    <source>
        <dbReference type="EMBL" id="ESQ45649.1"/>
    </source>
</evidence>
<name>V4LPE5_EUTSA</name>
<dbReference type="EMBL" id="KI517435">
    <property type="protein sequence ID" value="ESQ45649.1"/>
    <property type="molecule type" value="Genomic_DNA"/>
</dbReference>
<evidence type="ECO:0000313" key="2">
    <source>
        <dbReference type="Proteomes" id="UP000030689"/>
    </source>
</evidence>
<reference evidence="1 2" key="1">
    <citation type="journal article" date="2013" name="Front. Plant Sci.">
        <title>The Reference Genome of the Halophytic Plant Eutrema salsugineum.</title>
        <authorList>
            <person name="Yang R."/>
            <person name="Jarvis D.E."/>
            <person name="Chen H."/>
            <person name="Beilstein M.A."/>
            <person name="Grimwood J."/>
            <person name="Jenkins J."/>
            <person name="Shu S."/>
            <person name="Prochnik S."/>
            <person name="Xin M."/>
            <person name="Ma C."/>
            <person name="Schmutz J."/>
            <person name="Wing R.A."/>
            <person name="Mitchell-Olds T."/>
            <person name="Schumaker K.S."/>
            <person name="Wang X."/>
        </authorList>
    </citation>
    <scope>NUCLEOTIDE SEQUENCE [LARGE SCALE GENOMIC DNA]</scope>
</reference>
<dbReference type="Proteomes" id="UP000030689">
    <property type="component" value="Unassembled WGS sequence"/>
</dbReference>